<keyword evidence="3" id="KW-1185">Reference proteome</keyword>
<protein>
    <submittedName>
        <fullName evidence="2">Uncharacterized protein</fullName>
    </submittedName>
</protein>
<comment type="caution">
    <text evidence="2">The sequence shown here is derived from an EMBL/GenBank/DDBJ whole genome shotgun (WGS) entry which is preliminary data.</text>
</comment>
<name>A6GAN9_9BACT</name>
<evidence type="ECO:0000313" key="2">
    <source>
        <dbReference type="EMBL" id="EDM77101.1"/>
    </source>
</evidence>
<dbReference type="AlphaFoldDB" id="A6GAN9"/>
<gene>
    <name evidence="2" type="ORF">PPSIR1_19699</name>
</gene>
<dbReference type="Proteomes" id="UP000005801">
    <property type="component" value="Unassembled WGS sequence"/>
</dbReference>
<feature type="region of interest" description="Disordered" evidence="1">
    <location>
        <begin position="1"/>
        <end position="27"/>
    </location>
</feature>
<proteinExistence type="predicted"/>
<evidence type="ECO:0000313" key="3">
    <source>
        <dbReference type="Proteomes" id="UP000005801"/>
    </source>
</evidence>
<evidence type="ECO:0000256" key="1">
    <source>
        <dbReference type="SAM" id="MobiDB-lite"/>
    </source>
</evidence>
<sequence length="114" mass="12533">METVESADTAKRKRGSTKAPPAEGGQIGEELALIQRARVADSPARAIDALTEHARRFPKGELRDERDALWALARCEQGELADARRRASALAERRPSSPLLQRMMTACPALELEL</sequence>
<dbReference type="EMBL" id="ABCS01000052">
    <property type="protein sequence ID" value="EDM77101.1"/>
    <property type="molecule type" value="Genomic_DNA"/>
</dbReference>
<accession>A6GAN9</accession>
<reference evidence="2 3" key="1">
    <citation type="submission" date="2007-06" db="EMBL/GenBank/DDBJ databases">
        <authorList>
            <person name="Shimkets L."/>
            <person name="Ferriera S."/>
            <person name="Johnson J."/>
            <person name="Kravitz S."/>
            <person name="Beeson K."/>
            <person name="Sutton G."/>
            <person name="Rogers Y.-H."/>
            <person name="Friedman R."/>
            <person name="Frazier M."/>
            <person name="Venter J.C."/>
        </authorList>
    </citation>
    <scope>NUCLEOTIDE SEQUENCE [LARGE SCALE GENOMIC DNA]</scope>
    <source>
        <strain evidence="2 3">SIR-1</strain>
    </source>
</reference>
<organism evidence="2 3">
    <name type="scientific">Plesiocystis pacifica SIR-1</name>
    <dbReference type="NCBI Taxonomy" id="391625"/>
    <lineage>
        <taxon>Bacteria</taxon>
        <taxon>Pseudomonadati</taxon>
        <taxon>Myxococcota</taxon>
        <taxon>Polyangia</taxon>
        <taxon>Nannocystales</taxon>
        <taxon>Nannocystaceae</taxon>
        <taxon>Plesiocystis</taxon>
    </lineage>
</organism>